<feature type="compositionally biased region" description="Basic and acidic residues" evidence="1">
    <location>
        <begin position="430"/>
        <end position="441"/>
    </location>
</feature>
<feature type="transmembrane region" description="Helical" evidence="2">
    <location>
        <begin position="392"/>
        <end position="418"/>
    </location>
</feature>
<proteinExistence type="predicted"/>
<evidence type="ECO:0000256" key="1">
    <source>
        <dbReference type="SAM" id="MobiDB-lite"/>
    </source>
</evidence>
<keyword evidence="2" id="KW-1133">Transmembrane helix</keyword>
<dbReference type="Proteomes" id="UP000662986">
    <property type="component" value="Chromosome"/>
</dbReference>
<gene>
    <name evidence="3" type="ORF">JWS13_14580</name>
</gene>
<feature type="transmembrane region" description="Helical" evidence="2">
    <location>
        <begin position="284"/>
        <end position="304"/>
    </location>
</feature>
<protein>
    <recommendedName>
        <fullName evidence="5">O-antigen ligase like membrane protein</fullName>
    </recommendedName>
</protein>
<dbReference type="RefSeq" id="WP_206006221.1">
    <property type="nucleotide sequence ID" value="NZ_CP070619.1"/>
</dbReference>
<feature type="transmembrane region" description="Helical" evidence="2">
    <location>
        <begin position="20"/>
        <end position="50"/>
    </location>
</feature>
<evidence type="ECO:0000256" key="2">
    <source>
        <dbReference type="SAM" id="Phobius"/>
    </source>
</evidence>
<feature type="transmembrane region" description="Helical" evidence="2">
    <location>
        <begin position="79"/>
        <end position="99"/>
    </location>
</feature>
<feature type="transmembrane region" description="Helical" evidence="2">
    <location>
        <begin position="106"/>
        <end position="125"/>
    </location>
</feature>
<evidence type="ECO:0000313" key="4">
    <source>
        <dbReference type="Proteomes" id="UP000662986"/>
    </source>
</evidence>
<feature type="transmembrane region" description="Helical" evidence="2">
    <location>
        <begin position="131"/>
        <end position="149"/>
    </location>
</feature>
<accession>A0A974W343</accession>
<dbReference type="EMBL" id="CP070619">
    <property type="protein sequence ID" value="QSE89767.1"/>
    <property type="molecule type" value="Genomic_DNA"/>
</dbReference>
<sequence>MSLPVRDAVDRLSPSMCLVPGILVLALLLPSLVGTTITLAVLAGIAISVLCSRQPRIALTLWLLVVCFVPFWFGATDPFYLSPTALMSVLVLGAMLLFNRWEPNKIDVCILVFFACCAILVVVGWARPGDVTSALSQWLLSFLVGRLLVQRVGTEFTYRVIAVLFTVVAVCAVAEFVLRWNPYYDLANATVQYRLWGHSQLRGGIVRSEWAFGHSIALANSVALAIPIVFATTFRTRVKVVCIALMLAAAVVSFSRSGMISAAFAVVLTLFFMRGRSESRSGMLVLAGGVVGAALASPWIVGIFEQAGSEAEDSAQYRSKLNGLIPTMNPMGIANGYVESDGVPYFSGFKSIDSTFVLLGLSFGLFVAAAAILGTVWLAVRVITRTATPPMIGVAAVVPALFTVALITQFGALLWFFIGMVSLTGATRQEQPEPRFRHDRQSQLTGADT</sequence>
<evidence type="ECO:0008006" key="5">
    <source>
        <dbReference type="Google" id="ProtNLM"/>
    </source>
</evidence>
<reference evidence="3 4" key="2">
    <citation type="journal article" date="2022" name="Arch. Microbiol.">
        <title>Rhodococcus pseudokoreensis sp. nov. isolated from the rhizosphere of young M26 apple rootstocks.</title>
        <authorList>
            <person name="Kampfer P."/>
            <person name="Glaeser S.P."/>
            <person name="Blom J."/>
            <person name="Wolf J."/>
            <person name="Benning S."/>
            <person name="Schloter M."/>
            <person name="Neumann-Schaal M."/>
        </authorList>
    </citation>
    <scope>NUCLEOTIDE SEQUENCE [LARGE SCALE GENOMIC DNA]</scope>
    <source>
        <strain evidence="3 4">R79</strain>
    </source>
</reference>
<feature type="transmembrane region" description="Helical" evidence="2">
    <location>
        <begin position="211"/>
        <end position="231"/>
    </location>
</feature>
<organism evidence="3 4">
    <name type="scientific">Rhodococcus pseudokoreensis</name>
    <dbReference type="NCBI Taxonomy" id="2811421"/>
    <lineage>
        <taxon>Bacteria</taxon>
        <taxon>Bacillati</taxon>
        <taxon>Actinomycetota</taxon>
        <taxon>Actinomycetes</taxon>
        <taxon>Mycobacteriales</taxon>
        <taxon>Nocardiaceae</taxon>
        <taxon>Rhodococcus</taxon>
    </lineage>
</organism>
<evidence type="ECO:0000313" key="3">
    <source>
        <dbReference type="EMBL" id="QSE89767.1"/>
    </source>
</evidence>
<name>A0A974W343_9NOCA</name>
<keyword evidence="2" id="KW-0472">Membrane</keyword>
<feature type="transmembrane region" description="Helical" evidence="2">
    <location>
        <begin position="243"/>
        <end position="272"/>
    </location>
</feature>
<feature type="region of interest" description="Disordered" evidence="1">
    <location>
        <begin position="429"/>
        <end position="449"/>
    </location>
</feature>
<feature type="transmembrane region" description="Helical" evidence="2">
    <location>
        <begin position="356"/>
        <end position="380"/>
    </location>
</feature>
<reference evidence="3 4" key="1">
    <citation type="journal article" date="2021" name="Microbiol. Resour. Announc.">
        <title>Complete Genome Sequences of Two Rhodococcus sp. Strains with Large and Linear Chromosomes, Isolated from Apple Rhizosphere.</title>
        <authorList>
            <person name="Benning S."/>
            <person name="Brugnone N."/>
            <person name="Siani R."/>
            <person name="Kublik S."/>
            <person name="Schloter M."/>
            <person name="Rad V."/>
        </authorList>
    </citation>
    <scope>NUCLEOTIDE SEQUENCE [LARGE SCALE GENOMIC DNA]</scope>
    <source>
        <strain evidence="3 4">R79</strain>
    </source>
</reference>
<keyword evidence="4" id="KW-1185">Reference proteome</keyword>
<feature type="transmembrane region" description="Helical" evidence="2">
    <location>
        <begin position="156"/>
        <end position="178"/>
    </location>
</feature>
<keyword evidence="2" id="KW-0812">Transmembrane</keyword>
<feature type="transmembrane region" description="Helical" evidence="2">
    <location>
        <begin position="57"/>
        <end position="73"/>
    </location>
</feature>